<sequence length="680" mass="78478">MRYRYSRWDNTQQLDDLTAEEILDALSDDLIADGDLWSALRRMYRWGDEGKLNNRLAGLQDLLEKLRMRRQQELARHDLGSLLEDIKQRLQDVVDTERSDIQSRLDQMRAPQSAAPDQGSQRNNQGADFDQGALKQLFEKMANKRLQFLDNLPESPAEKLKQLSDYEFMSPEAQAKFNELQQMLQQQFVNRQFQGMQQALQNMTPEDLQAMKEMVRDLNEMLKQKMQGIEPDFQSFKQKHGRFFPPDINSLDELMEYLQKQRAQMESLMNSLSPEQRAQLQQMIDDLVKDEDLRWELASMAAMLEQLMPSDQFANSYNFTGSQPLGLQEAMDLMARMQSMDQLESDLESAQYTGDPSSVDAEAVRQLLGPEAARELEQLQSITQILEDEGLIQRNGDRWELSPKAIRRIGQKALRDIFTKLQKGRFGGHEMDRHGVGGDRTDESKPYEFGDPFLLDMKQTIMNAVVRNGPGTPVSLSPEDFEVYRTEQRTQSSTVLMIDMSRSMMLRGLFFSAKKVALALDSLIRGQFPRDHLYIVGFAYIAREMKPHELPSIMLSEYEYGTNLEHGLMLARKLLSKESGSKQIIIVTDGEPTAHMEHGRVIFNYPPLRETYAATLAEVKRCTKENIVINTFMLDRSPYLSAFVDQMTKLNKGRAFYATPERLGEYVLVDYVNQKRKFIR</sequence>
<name>D1CDB2_THET1</name>
<evidence type="ECO:0000256" key="1">
    <source>
        <dbReference type="SAM" id="Coils"/>
    </source>
</evidence>
<evidence type="ECO:0000256" key="2">
    <source>
        <dbReference type="SAM" id="MobiDB-lite"/>
    </source>
</evidence>
<feature type="region of interest" description="Disordered" evidence="2">
    <location>
        <begin position="97"/>
        <end position="127"/>
    </location>
</feature>
<dbReference type="EMBL" id="CP001825">
    <property type="protein sequence ID" value="ACZ42777.1"/>
    <property type="molecule type" value="Genomic_DNA"/>
</dbReference>
<feature type="coiled-coil region" evidence="1">
    <location>
        <begin position="49"/>
        <end position="76"/>
    </location>
</feature>
<dbReference type="AlphaFoldDB" id="D1CDB2"/>
<dbReference type="HOGENOM" id="CLU_408088_0_0_0"/>
<dbReference type="STRING" id="525904.Tter_1871"/>
<dbReference type="SUPFAM" id="SSF53300">
    <property type="entry name" value="vWA-like"/>
    <property type="match status" value="1"/>
</dbReference>
<dbReference type="Proteomes" id="UP000000323">
    <property type="component" value="Chromosome 1"/>
</dbReference>
<dbReference type="InterPro" id="IPR036465">
    <property type="entry name" value="vWFA_dom_sf"/>
</dbReference>
<feature type="compositionally biased region" description="Basic and acidic residues" evidence="2">
    <location>
        <begin position="97"/>
        <end position="107"/>
    </location>
</feature>
<organism evidence="3 4">
    <name type="scientific">Thermobaculum terrenum (strain ATCC BAA-798 / CCMEE 7001 / YNP1)</name>
    <dbReference type="NCBI Taxonomy" id="525904"/>
    <lineage>
        <taxon>Bacteria</taxon>
        <taxon>Bacillati</taxon>
        <taxon>Chloroflexota</taxon>
        <taxon>Chloroflexia</taxon>
        <taxon>Candidatus Thermobaculales</taxon>
        <taxon>Candidatus Thermobaculaceae</taxon>
        <taxon>Thermobaculum</taxon>
    </lineage>
</organism>
<dbReference type="RefSeq" id="WP_012875808.1">
    <property type="nucleotide sequence ID" value="NC_013525.1"/>
</dbReference>
<accession>D1CDB2</accession>
<gene>
    <name evidence="3" type="ordered locus">Tter_1871</name>
</gene>
<keyword evidence="1" id="KW-0175">Coiled coil</keyword>
<dbReference type="OrthoDB" id="9766126at2"/>
<dbReference type="Gene3D" id="3.40.50.410">
    <property type="entry name" value="von Willebrand factor, type A domain"/>
    <property type="match status" value="1"/>
</dbReference>
<dbReference type="CDD" id="cd00198">
    <property type="entry name" value="vWFA"/>
    <property type="match status" value="1"/>
</dbReference>
<evidence type="ECO:0000313" key="4">
    <source>
        <dbReference type="Proteomes" id="UP000000323"/>
    </source>
</evidence>
<dbReference type="KEGG" id="ttr:Tter_1871"/>
<reference evidence="4" key="1">
    <citation type="journal article" date="2010" name="Stand. Genomic Sci.">
        <title>Complete genome sequence of 'Thermobaculum terrenum' type strain (YNP1).</title>
        <authorList>
            <person name="Kiss H."/>
            <person name="Cleland D."/>
            <person name="Lapidus A."/>
            <person name="Lucas S."/>
            <person name="Glavina Del Rio T."/>
            <person name="Nolan M."/>
            <person name="Tice H."/>
            <person name="Han C."/>
            <person name="Goodwin L."/>
            <person name="Pitluck S."/>
            <person name="Liolios K."/>
            <person name="Ivanova N."/>
            <person name="Mavromatis K."/>
            <person name="Ovchinnikova G."/>
            <person name="Pati A."/>
            <person name="Chen A."/>
            <person name="Palaniappan K."/>
            <person name="Land M."/>
            <person name="Hauser L."/>
            <person name="Chang Y."/>
            <person name="Jeffries C."/>
            <person name="Lu M."/>
            <person name="Brettin T."/>
            <person name="Detter J."/>
            <person name="Goker M."/>
            <person name="Tindall B."/>
            <person name="Beck B."/>
            <person name="McDermott T."/>
            <person name="Woyke T."/>
            <person name="Bristow J."/>
            <person name="Eisen J."/>
            <person name="Markowitz V."/>
            <person name="Hugenholtz P."/>
            <person name="Kyrpides N."/>
            <person name="Klenk H."/>
            <person name="Cheng J."/>
        </authorList>
    </citation>
    <scope>NUCLEOTIDE SEQUENCE [LARGE SCALE GENOMIC DNA]</scope>
    <source>
        <strain evidence="4">ATCC BAA-798 / YNP1</strain>
    </source>
</reference>
<keyword evidence="4" id="KW-1185">Reference proteome</keyword>
<evidence type="ECO:0000313" key="3">
    <source>
        <dbReference type="EMBL" id="ACZ42777.1"/>
    </source>
</evidence>
<dbReference type="eggNOG" id="COG4867">
    <property type="taxonomic scope" value="Bacteria"/>
</dbReference>
<protein>
    <submittedName>
        <fullName evidence="3">von Willebrand factor type A (VWA) domain protein-like protein</fullName>
    </submittedName>
</protein>
<proteinExistence type="predicted"/>